<organism evidence="2 3">
    <name type="scientific">Danionella cerebrum</name>
    <dbReference type="NCBI Taxonomy" id="2873325"/>
    <lineage>
        <taxon>Eukaryota</taxon>
        <taxon>Metazoa</taxon>
        <taxon>Chordata</taxon>
        <taxon>Craniata</taxon>
        <taxon>Vertebrata</taxon>
        <taxon>Euteleostomi</taxon>
        <taxon>Actinopterygii</taxon>
        <taxon>Neopterygii</taxon>
        <taxon>Teleostei</taxon>
        <taxon>Ostariophysi</taxon>
        <taxon>Cypriniformes</taxon>
        <taxon>Danionidae</taxon>
        <taxon>Danioninae</taxon>
        <taxon>Danionella</taxon>
    </lineage>
</organism>
<sequence length="302" mass="31724">MAAQVATLNTSPPAELKKPEPHDESGLGEKQLEGKEPRADGGSPGQKELQDGLDVGNAAGGGGDPDMKNGNGNPSRTNSNNSHNDSGGPEGNSHPGVAPHHPGGFPPPPYSYNQHYNRAPFHQHGGQQSPGMAGPAVMDPYPPNSHEHGYPNHFNNYSPFPNRTPYHQGQGYGISSPRNSQQPAAGGQPGKPPPTGGTTQMGSASYNNQRYNMGTPQSTSTPTLNQLLTSPSSTRSYQNFPASEYGGQEGAAKGPGDISSQYGAGHPAWQQRGHHPSPMSPGNTVQALSRTQVNFNQLCRCV</sequence>
<name>A0A553QUA9_9TELE</name>
<evidence type="ECO:0000313" key="2">
    <source>
        <dbReference type="EMBL" id="TRY93563.1"/>
    </source>
</evidence>
<protein>
    <submittedName>
        <fullName evidence="2">Uncharacterized protein</fullName>
    </submittedName>
</protein>
<evidence type="ECO:0000256" key="1">
    <source>
        <dbReference type="SAM" id="MobiDB-lite"/>
    </source>
</evidence>
<feature type="region of interest" description="Disordered" evidence="1">
    <location>
        <begin position="1"/>
        <end position="285"/>
    </location>
</feature>
<comment type="caution">
    <text evidence="2">The sequence shown here is derived from an EMBL/GenBank/DDBJ whole genome shotgun (WGS) entry which is preliminary data.</text>
</comment>
<dbReference type="AlphaFoldDB" id="A0A553QUA9"/>
<dbReference type="Proteomes" id="UP000316079">
    <property type="component" value="Unassembled WGS sequence"/>
</dbReference>
<feature type="compositionally biased region" description="Basic and acidic residues" evidence="1">
    <location>
        <begin position="15"/>
        <end position="39"/>
    </location>
</feature>
<dbReference type="OrthoDB" id="8955409at2759"/>
<keyword evidence="3" id="KW-1185">Reference proteome</keyword>
<dbReference type="STRING" id="623744.A0A553QUA9"/>
<gene>
    <name evidence="2" type="ORF">DNTS_026467</name>
</gene>
<feature type="compositionally biased region" description="Polar residues" evidence="1">
    <location>
        <begin position="153"/>
        <end position="167"/>
    </location>
</feature>
<evidence type="ECO:0000313" key="3">
    <source>
        <dbReference type="Proteomes" id="UP000316079"/>
    </source>
</evidence>
<feature type="compositionally biased region" description="Polar residues" evidence="1">
    <location>
        <begin position="1"/>
        <end position="12"/>
    </location>
</feature>
<accession>A0A553QUA9</accession>
<feature type="compositionally biased region" description="Polar residues" evidence="1">
    <location>
        <begin position="201"/>
        <end position="241"/>
    </location>
</feature>
<reference evidence="2 3" key="1">
    <citation type="journal article" date="2019" name="Sci. Data">
        <title>Hybrid genome assembly and annotation of Danionella translucida.</title>
        <authorList>
            <person name="Kadobianskyi M."/>
            <person name="Schulze L."/>
            <person name="Schuelke M."/>
            <person name="Judkewitz B."/>
        </authorList>
    </citation>
    <scope>NUCLEOTIDE SEQUENCE [LARGE SCALE GENOMIC DNA]</scope>
    <source>
        <strain evidence="2 3">Bolton</strain>
    </source>
</reference>
<dbReference type="EMBL" id="SRMA01025522">
    <property type="protein sequence ID" value="TRY93563.1"/>
    <property type="molecule type" value="Genomic_DNA"/>
</dbReference>
<feature type="compositionally biased region" description="Polar residues" evidence="1">
    <location>
        <begin position="70"/>
        <end position="85"/>
    </location>
</feature>
<feature type="compositionally biased region" description="Low complexity" evidence="1">
    <location>
        <begin position="94"/>
        <end position="103"/>
    </location>
</feature>
<proteinExistence type="predicted"/>